<dbReference type="FunFam" id="3.40.50.300:FF:000442">
    <property type="entry name" value="NACHT, LRR and PYD domains-containing protein 3"/>
    <property type="match status" value="1"/>
</dbReference>
<keyword evidence="4" id="KW-0433">Leucine-rich repeat</keyword>
<evidence type="ECO:0000259" key="10">
    <source>
        <dbReference type="PROSITE" id="PS50824"/>
    </source>
</evidence>
<feature type="domain" description="NACHT" evidence="11">
    <location>
        <begin position="143"/>
        <end position="270"/>
    </location>
</feature>
<feature type="domain" description="Pyrin" evidence="10">
    <location>
        <begin position="1"/>
        <end position="91"/>
    </location>
</feature>
<dbReference type="Gene3D" id="3.40.50.300">
    <property type="entry name" value="P-loop containing nucleotide triphosphate hydrolases"/>
    <property type="match status" value="1"/>
</dbReference>
<keyword evidence="8" id="KW-0391">Immunity</keyword>
<reference evidence="12" key="1">
    <citation type="submission" date="2025-08" db="UniProtKB">
        <authorList>
            <consortium name="Ensembl"/>
        </authorList>
    </citation>
    <scope>IDENTIFICATION</scope>
</reference>
<organism evidence="12 13">
    <name type="scientific">Mus spicilegus</name>
    <name type="common">Mound-building mouse</name>
    <dbReference type="NCBI Taxonomy" id="10103"/>
    <lineage>
        <taxon>Eukaryota</taxon>
        <taxon>Metazoa</taxon>
        <taxon>Chordata</taxon>
        <taxon>Craniata</taxon>
        <taxon>Vertebrata</taxon>
        <taxon>Euteleostomi</taxon>
        <taxon>Mammalia</taxon>
        <taxon>Eutheria</taxon>
        <taxon>Euarchontoglires</taxon>
        <taxon>Glires</taxon>
        <taxon>Rodentia</taxon>
        <taxon>Myomorpha</taxon>
        <taxon>Muroidea</taxon>
        <taxon>Muridae</taxon>
        <taxon>Murinae</taxon>
        <taxon>Mus</taxon>
        <taxon>Mus</taxon>
    </lineage>
</organism>
<dbReference type="PROSITE" id="PS50837">
    <property type="entry name" value="NACHT"/>
    <property type="match status" value="1"/>
</dbReference>
<keyword evidence="3" id="KW-0399">Innate immunity</keyword>
<dbReference type="GeneTree" id="ENSGT00940000163218"/>
<dbReference type="InterPro" id="IPR041075">
    <property type="entry name" value="NOD1/2_WH"/>
</dbReference>
<evidence type="ECO:0000256" key="2">
    <source>
        <dbReference type="ARBA" id="ARBA00022490"/>
    </source>
</evidence>
<keyword evidence="13" id="KW-1185">Reference proteome</keyword>
<protein>
    <submittedName>
        <fullName evidence="12">NLR family, pyrin domain containing 9B</fullName>
    </submittedName>
</protein>
<dbReference type="GO" id="GO:0032741">
    <property type="term" value="P:positive regulation of interleukin-18 production"/>
    <property type="evidence" value="ECO:0007669"/>
    <property type="project" value="Ensembl"/>
</dbReference>
<dbReference type="SUPFAM" id="SSF52540">
    <property type="entry name" value="P-loop containing nucleoside triphosphate hydrolases"/>
    <property type="match status" value="1"/>
</dbReference>
<dbReference type="InterPro" id="IPR011029">
    <property type="entry name" value="DEATH-like_dom_sf"/>
</dbReference>
<dbReference type="Gene3D" id="3.80.10.10">
    <property type="entry name" value="Ribonuclease Inhibitor"/>
    <property type="match status" value="1"/>
</dbReference>
<dbReference type="Ensembl" id="ENSMSIT00000011156.1">
    <property type="protein sequence ID" value="ENSMSIP00000008755.1"/>
    <property type="gene ID" value="ENSMSIG00000007750.1"/>
</dbReference>
<evidence type="ECO:0000256" key="3">
    <source>
        <dbReference type="ARBA" id="ARBA00022588"/>
    </source>
</evidence>
<dbReference type="CDD" id="cd08320">
    <property type="entry name" value="Pyrin_NALPs"/>
    <property type="match status" value="1"/>
</dbReference>
<dbReference type="SUPFAM" id="SSF47986">
    <property type="entry name" value="DEATH domain"/>
    <property type="match status" value="1"/>
</dbReference>
<evidence type="ECO:0000313" key="13">
    <source>
        <dbReference type="Proteomes" id="UP000694415"/>
    </source>
</evidence>
<evidence type="ECO:0000259" key="11">
    <source>
        <dbReference type="PROSITE" id="PS50837"/>
    </source>
</evidence>
<dbReference type="AlphaFoldDB" id="A0A8C6GNU4"/>
<dbReference type="InterPro" id="IPR027417">
    <property type="entry name" value="P-loop_NTPase"/>
</dbReference>
<dbReference type="SMART" id="SM01289">
    <property type="entry name" value="PYRIN"/>
    <property type="match status" value="1"/>
</dbReference>
<dbReference type="Proteomes" id="UP000694415">
    <property type="component" value="Unplaced"/>
</dbReference>
<dbReference type="PANTHER" id="PTHR45690:SF13">
    <property type="entry name" value="NACHT, LRR AND PYD DOMAINS-CONTAINING PROTEIN 9"/>
    <property type="match status" value="1"/>
</dbReference>
<accession>A0A8C6GNU4</accession>
<dbReference type="SUPFAM" id="SSF52047">
    <property type="entry name" value="RNI-like"/>
    <property type="match status" value="1"/>
</dbReference>
<dbReference type="Pfam" id="PF17776">
    <property type="entry name" value="NLRC4_HD2"/>
    <property type="match status" value="1"/>
</dbReference>
<keyword evidence="9" id="KW-0395">Inflammatory response</keyword>
<dbReference type="PANTHER" id="PTHR45690">
    <property type="entry name" value="NACHT, LRR AND PYD DOMAINS-CONTAINING PROTEIN 12"/>
    <property type="match status" value="1"/>
</dbReference>
<reference evidence="12" key="2">
    <citation type="submission" date="2025-09" db="UniProtKB">
        <authorList>
            <consortium name="Ensembl"/>
        </authorList>
    </citation>
    <scope>IDENTIFICATION</scope>
</reference>
<dbReference type="InterPro" id="IPR041267">
    <property type="entry name" value="NLRP_HD2"/>
</dbReference>
<dbReference type="Pfam" id="PF05729">
    <property type="entry name" value="NACHT"/>
    <property type="match status" value="1"/>
</dbReference>
<keyword evidence="2" id="KW-0963">Cytoplasm</keyword>
<dbReference type="GO" id="GO:0050727">
    <property type="term" value="P:regulation of inflammatory response"/>
    <property type="evidence" value="ECO:0007669"/>
    <property type="project" value="TreeGrafter"/>
</dbReference>
<evidence type="ECO:0000256" key="7">
    <source>
        <dbReference type="ARBA" id="ARBA00022840"/>
    </source>
</evidence>
<evidence type="ECO:0000256" key="4">
    <source>
        <dbReference type="ARBA" id="ARBA00022614"/>
    </source>
</evidence>
<dbReference type="InterPro" id="IPR050637">
    <property type="entry name" value="NLRP_innate_immun_reg"/>
</dbReference>
<proteinExistence type="predicted"/>
<evidence type="ECO:0000256" key="9">
    <source>
        <dbReference type="ARBA" id="ARBA00023198"/>
    </source>
</evidence>
<dbReference type="GO" id="GO:0045087">
    <property type="term" value="P:innate immune response"/>
    <property type="evidence" value="ECO:0007669"/>
    <property type="project" value="UniProtKB-KW"/>
</dbReference>
<keyword evidence="6" id="KW-0547">Nucleotide-binding</keyword>
<dbReference type="PROSITE" id="PS50824">
    <property type="entry name" value="DAPIN"/>
    <property type="match status" value="1"/>
</dbReference>
<keyword evidence="7" id="KW-0067">ATP-binding</keyword>
<dbReference type="Gene3D" id="1.10.533.10">
    <property type="entry name" value="Death Domain, Fas"/>
    <property type="match status" value="1"/>
</dbReference>
<dbReference type="InterPro" id="IPR007111">
    <property type="entry name" value="NACHT_NTPase"/>
</dbReference>
<dbReference type="InterPro" id="IPR032675">
    <property type="entry name" value="LRR_dom_sf"/>
</dbReference>
<dbReference type="InterPro" id="IPR004020">
    <property type="entry name" value="DAPIN"/>
</dbReference>
<dbReference type="GO" id="GO:0051607">
    <property type="term" value="P:defense response to virus"/>
    <property type="evidence" value="ECO:0007669"/>
    <property type="project" value="Ensembl"/>
</dbReference>
<dbReference type="GO" id="GO:0061702">
    <property type="term" value="C:canonical inflammasome complex"/>
    <property type="evidence" value="ECO:0007669"/>
    <property type="project" value="TreeGrafter"/>
</dbReference>
<dbReference type="GO" id="GO:0001824">
    <property type="term" value="P:blastocyst development"/>
    <property type="evidence" value="ECO:0007669"/>
    <property type="project" value="Ensembl"/>
</dbReference>
<dbReference type="Pfam" id="PF17779">
    <property type="entry name" value="WHD_NOD2"/>
    <property type="match status" value="1"/>
</dbReference>
<dbReference type="GO" id="GO:0005524">
    <property type="term" value="F:ATP binding"/>
    <property type="evidence" value="ECO:0007669"/>
    <property type="project" value="UniProtKB-KW"/>
</dbReference>
<keyword evidence="5" id="KW-0677">Repeat</keyword>
<dbReference type="SMART" id="SM00368">
    <property type="entry name" value="LRR_RI"/>
    <property type="match status" value="8"/>
</dbReference>
<evidence type="ECO:0000256" key="1">
    <source>
        <dbReference type="ARBA" id="ARBA00004496"/>
    </source>
</evidence>
<evidence type="ECO:0000313" key="12">
    <source>
        <dbReference type="Ensembl" id="ENSMSIP00000008755.1"/>
    </source>
</evidence>
<name>A0A8C6GNU4_MUSSI</name>
<evidence type="ECO:0000256" key="6">
    <source>
        <dbReference type="ARBA" id="ARBA00022741"/>
    </source>
</evidence>
<dbReference type="GO" id="GO:0070269">
    <property type="term" value="P:pyroptotic inflammatory response"/>
    <property type="evidence" value="ECO:0007669"/>
    <property type="project" value="Ensembl"/>
</dbReference>
<evidence type="ECO:0000256" key="8">
    <source>
        <dbReference type="ARBA" id="ARBA00022859"/>
    </source>
</evidence>
<sequence>MAGSSGYGLLKHLQKLSDEEFQRFKELLREEPEKFKLKPISWTKIENSSKEDLVKLLNTHYPGQAWNMMLSLFLQVNREDLSIMAQKKKRHKQTKYKKFMKTTFERIWTLETNTHIPDRNYHLIVEVQYKALQEIFDSESEPVTAIVAGTTGEGKTTFLRKAMLDWASGVLLQNRFQYVFFFSVFSLNNTTELSLAELISSTLPESSETVDDILSDPKRILFILDGFDYLKFDLELRTNLCNDWRKRLPTQIVLSSLLQKIMLPGCSLLLELGQISVPKIRHLLKYPRVITMQGFSERSVEFYCMSFFDNQRGIEVAENLRNNEVLHLCSNPYLCWMFCSCLKWQFDREEEGYFKAKTDAAFFTNFMVSAFKSTYAHSPSKQNRARLKTLCTLAVEGMWKELFVFDSEDLRRNGISESDKAVWLRMQFLQTHGNHTVFYHPTLQSYFAAMFYFLKQDKDICVPVIGSIPQLLGNMYARGQTQWLQLGTFLFGLINEQVAALLQPCFGFIQPIYVRQEIICYFKCLGQQECNEKLERSQTLFSCLRDSQEERFVRQVVDLLEEITVDISSSDVLSVTAYALQKSSKLKKLHLHIQKTVFSEIYCPDHCKTRTSIGKRRNTAEYWKTLCGIFCNLYVLDLDSCQFNKRAIQDLCNSMSPTPTVPLTAFKLQSLSCSFMTDFGDGSLFHTLLQLPHLKYLNLYGTYLSMDVTEKLCAALRCSACRVEELLLGKCGISSKACGIIATSLINSKVKHLSLVENPLKNKGVMSLCEMLKDPSCVLQSLMLSHCCLTFIACGHLYEALLSNKHLSLLDLGSNFLEDTGVNLLCEALKDPNCTLKELWLPGCFLTSECCEEISAVLICNRNLKTLKLGNNNIQDTGVRQLCEALSHPNCNLECLGLDLCEFTSDCCKDLALALTTCITLNSLNLDWKTLDHSGLVVLCEALNHKRCNLKMLGLDKSAFSEESQTLLQDVEKKNNNLNILHYPWFEAERNKRGIRLVWNSRN</sequence>
<comment type="subcellular location">
    <subcellularLocation>
        <location evidence="1">Cytoplasm</location>
    </subcellularLocation>
</comment>
<dbReference type="Pfam" id="PF02758">
    <property type="entry name" value="PYRIN"/>
    <property type="match status" value="1"/>
</dbReference>
<evidence type="ECO:0000256" key="5">
    <source>
        <dbReference type="ARBA" id="ARBA00022737"/>
    </source>
</evidence>